<dbReference type="Gene3D" id="3.90.640.20">
    <property type="entry name" value="Heat-shock cognate protein, ATPase"/>
    <property type="match status" value="1"/>
</dbReference>
<dbReference type="AlphaFoldDB" id="A0A3A3G8I2"/>
<feature type="domain" description="DUF3298" evidence="1">
    <location>
        <begin position="125"/>
        <end position="195"/>
    </location>
</feature>
<accession>A0A3A3G8I2</accession>
<organism evidence="2 3">
    <name type="scientific">Paenibacillus thiaminolyticus</name>
    <name type="common">Bacillus thiaminolyticus</name>
    <dbReference type="NCBI Taxonomy" id="49283"/>
    <lineage>
        <taxon>Bacteria</taxon>
        <taxon>Bacillati</taxon>
        <taxon>Bacillota</taxon>
        <taxon>Bacilli</taxon>
        <taxon>Bacillales</taxon>
        <taxon>Paenibacillaceae</taxon>
        <taxon>Paenibacillus</taxon>
    </lineage>
</organism>
<sequence length="214" mass="24205">MSTSTAADADATSMYPLPVQVDAYVIRRPKLTVYVPQIRGRDGDEAVSHMNKAIHRQAVRLIRMTGYGEAPDTEVTGSYEIKLNERHYISLTLLVYGYTDHAAHGMTYQAGMTMDVRNGRELKLADLFKPGAPYVKVLSEQVDAQIKARGIPVLEPFTEIRPDQDFYMTDKALVLFFGLYELAPYAYGFQYFPISIYTLQDIKAENGIIDALWY</sequence>
<name>A0A3A3G8I2_PANTH</name>
<comment type="caution">
    <text evidence="2">The sequence shown here is derived from an EMBL/GenBank/DDBJ whole genome shotgun (WGS) entry which is preliminary data.</text>
</comment>
<proteinExistence type="predicted"/>
<gene>
    <name evidence="2" type="ORF">DQX05_29705</name>
</gene>
<evidence type="ECO:0000313" key="3">
    <source>
        <dbReference type="Proteomes" id="UP000266177"/>
    </source>
</evidence>
<evidence type="ECO:0000259" key="1">
    <source>
        <dbReference type="Pfam" id="PF11738"/>
    </source>
</evidence>
<evidence type="ECO:0000313" key="2">
    <source>
        <dbReference type="EMBL" id="RJG15501.1"/>
    </source>
</evidence>
<dbReference type="InterPro" id="IPR037126">
    <property type="entry name" value="PdaC/RsiV-like_sf"/>
</dbReference>
<dbReference type="Gene3D" id="3.30.565.40">
    <property type="entry name" value="Fervidobacterium nodosum Rt17-B1 like"/>
    <property type="match status" value="1"/>
</dbReference>
<protein>
    <submittedName>
        <fullName evidence="2">DUF3298 domain-containing protein</fullName>
    </submittedName>
</protein>
<dbReference type="RefSeq" id="WP_119796832.1">
    <property type="nucleotide sequence ID" value="NZ_QYZD01000074.1"/>
</dbReference>
<dbReference type="OrthoDB" id="5637at2"/>
<dbReference type="Pfam" id="PF11738">
    <property type="entry name" value="DUF3298"/>
    <property type="match status" value="1"/>
</dbReference>
<dbReference type="EMBL" id="QYZD01000074">
    <property type="protein sequence ID" value="RJG15501.1"/>
    <property type="molecule type" value="Genomic_DNA"/>
</dbReference>
<dbReference type="InterPro" id="IPR021729">
    <property type="entry name" value="DUF3298"/>
</dbReference>
<reference evidence="2 3" key="1">
    <citation type="submission" date="2018-09" db="EMBL/GenBank/DDBJ databases">
        <title>Paenibacillus SK2017-BO5.</title>
        <authorList>
            <person name="Piskunova J.V."/>
            <person name="Dubiley S.A."/>
            <person name="Severinov K.V."/>
        </authorList>
    </citation>
    <scope>NUCLEOTIDE SEQUENCE [LARGE SCALE GENOMIC DNA]</scope>
    <source>
        <strain evidence="2 3">BO5</strain>
    </source>
</reference>
<dbReference type="Proteomes" id="UP000266177">
    <property type="component" value="Unassembled WGS sequence"/>
</dbReference>